<dbReference type="CDD" id="cd04722">
    <property type="entry name" value="TIM_phosphate_binding"/>
    <property type="match status" value="1"/>
</dbReference>
<evidence type="ECO:0000313" key="2">
    <source>
        <dbReference type="EMBL" id="SEH11284.1"/>
    </source>
</evidence>
<dbReference type="SUPFAM" id="SSF51366">
    <property type="entry name" value="Ribulose-phoshate binding barrel"/>
    <property type="match status" value="1"/>
</dbReference>
<dbReference type="OrthoDB" id="38543at2157"/>
<dbReference type="InterPro" id="IPR011060">
    <property type="entry name" value="RibuloseP-bd_barrel"/>
</dbReference>
<name>A0A1H6FNE3_9EURY</name>
<dbReference type="Pfam" id="PF03437">
    <property type="entry name" value="BtpA"/>
    <property type="match status" value="1"/>
</dbReference>
<dbReference type="AlphaFoldDB" id="A0A1H6FNE3"/>
<dbReference type="EMBL" id="FNWL01000001">
    <property type="protein sequence ID" value="SEH11284.1"/>
    <property type="molecule type" value="Genomic_DNA"/>
</dbReference>
<dbReference type="PANTHER" id="PTHR21381">
    <property type="entry name" value="ZGC:162297"/>
    <property type="match status" value="1"/>
</dbReference>
<accession>A0A1H6FNE3</accession>
<evidence type="ECO:0000256" key="1">
    <source>
        <dbReference type="ARBA" id="ARBA00006007"/>
    </source>
</evidence>
<dbReference type="NCBIfam" id="TIGR00259">
    <property type="entry name" value="thylakoid_BtpA"/>
    <property type="match status" value="1"/>
</dbReference>
<sequence length="288" mass="29757">MPTPLLDRFDAETPVVGMVHLLALPGAPGFAGSRETIRARALEDARRLEAGGVDGIIVENFGDAPFYPEDVPKHVVAEVSAMATELTTELDIPVGVNVLRNDADAALSVAAAAEADFIRVNVHVGAAATDQGVLEGRAHDTLRLRDRIDADVAILADVHVKHASPVGEPTIERTALETAERGMADGVVVSGAGTGVETALEDVDQVVETLSESATDGDADSDPRTPVFVGSGVTPETVGDCLEAGADGVIIGTALKEGAETTNPVSRERVETVVAARDAALAQDSNDT</sequence>
<dbReference type="Proteomes" id="UP000199112">
    <property type="component" value="Unassembled WGS sequence"/>
</dbReference>
<comment type="similarity">
    <text evidence="1">Belongs to the BtpA family.</text>
</comment>
<dbReference type="RefSeq" id="WP_090504091.1">
    <property type="nucleotide sequence ID" value="NZ_FNWL01000001.1"/>
</dbReference>
<dbReference type="InterPro" id="IPR005137">
    <property type="entry name" value="BtpA"/>
</dbReference>
<protein>
    <recommendedName>
        <fullName evidence="4">Phosphorybosylanthranilate isomerase</fullName>
    </recommendedName>
</protein>
<dbReference type="Gene3D" id="3.20.20.70">
    <property type="entry name" value="Aldolase class I"/>
    <property type="match status" value="1"/>
</dbReference>
<organism evidence="2 3">
    <name type="scientific">Natronorubrum sediminis</name>
    <dbReference type="NCBI Taxonomy" id="640943"/>
    <lineage>
        <taxon>Archaea</taxon>
        <taxon>Methanobacteriati</taxon>
        <taxon>Methanobacteriota</taxon>
        <taxon>Stenosarchaea group</taxon>
        <taxon>Halobacteria</taxon>
        <taxon>Halobacteriales</taxon>
        <taxon>Natrialbaceae</taxon>
        <taxon>Natronorubrum</taxon>
    </lineage>
</organism>
<reference evidence="3" key="1">
    <citation type="submission" date="2016-10" db="EMBL/GenBank/DDBJ databases">
        <authorList>
            <person name="Varghese N."/>
            <person name="Submissions S."/>
        </authorList>
    </citation>
    <scope>NUCLEOTIDE SEQUENCE [LARGE SCALE GENOMIC DNA]</scope>
    <source>
        <strain evidence="3">CGMCC 1.8981</strain>
    </source>
</reference>
<keyword evidence="3" id="KW-1185">Reference proteome</keyword>
<proteinExistence type="inferred from homology"/>
<dbReference type="InterPro" id="IPR013785">
    <property type="entry name" value="Aldolase_TIM"/>
</dbReference>
<dbReference type="PANTHER" id="PTHR21381:SF3">
    <property type="entry name" value="SGC REGION PROTEIN SGCQ-RELATED"/>
    <property type="match status" value="1"/>
</dbReference>
<evidence type="ECO:0008006" key="4">
    <source>
        <dbReference type="Google" id="ProtNLM"/>
    </source>
</evidence>
<dbReference type="PIRSF" id="PIRSF005956">
    <property type="entry name" value="BtpA"/>
    <property type="match status" value="1"/>
</dbReference>
<evidence type="ECO:0000313" key="3">
    <source>
        <dbReference type="Proteomes" id="UP000199112"/>
    </source>
</evidence>
<gene>
    <name evidence="2" type="ORF">SAMN04487967_0281</name>
</gene>